<dbReference type="InterPro" id="IPR005823">
    <property type="entry name" value="Ribosomal_uL13_bac-type"/>
</dbReference>
<accession>A0A0C1JWL4</accession>
<organism evidence="5 6">
    <name type="scientific">Candidatus Protochlamydia amoebophila</name>
    <dbReference type="NCBI Taxonomy" id="362787"/>
    <lineage>
        <taxon>Bacteria</taxon>
        <taxon>Pseudomonadati</taxon>
        <taxon>Chlamydiota</taxon>
        <taxon>Chlamydiia</taxon>
        <taxon>Parachlamydiales</taxon>
        <taxon>Parachlamydiaceae</taxon>
        <taxon>Candidatus Protochlamydia</taxon>
    </lineage>
</organism>
<dbReference type="GO" id="GO:0003729">
    <property type="term" value="F:mRNA binding"/>
    <property type="evidence" value="ECO:0007669"/>
    <property type="project" value="TreeGrafter"/>
</dbReference>
<dbReference type="InterPro" id="IPR036899">
    <property type="entry name" value="Ribosomal_uL13_sf"/>
</dbReference>
<protein>
    <recommendedName>
        <fullName evidence="4">Large ribosomal subunit protein uL13</fullName>
    </recommendedName>
</protein>
<dbReference type="SUPFAM" id="SSF52161">
    <property type="entry name" value="Ribosomal protein L13"/>
    <property type="match status" value="1"/>
</dbReference>
<evidence type="ECO:0000313" key="5">
    <source>
        <dbReference type="EMBL" id="KIC71602.1"/>
    </source>
</evidence>
<dbReference type="InterPro" id="IPR005822">
    <property type="entry name" value="Ribosomal_uL13"/>
</dbReference>
<evidence type="ECO:0000256" key="4">
    <source>
        <dbReference type="HAMAP-Rule" id="MF_01366"/>
    </source>
</evidence>
<dbReference type="GO" id="GO:0017148">
    <property type="term" value="P:negative regulation of translation"/>
    <property type="evidence" value="ECO:0007669"/>
    <property type="project" value="TreeGrafter"/>
</dbReference>
<dbReference type="Gene3D" id="3.90.1180.10">
    <property type="entry name" value="Ribosomal protein L13"/>
    <property type="match status" value="1"/>
</dbReference>
<evidence type="ECO:0000313" key="6">
    <source>
        <dbReference type="Proteomes" id="UP000031465"/>
    </source>
</evidence>
<dbReference type="CDD" id="cd00392">
    <property type="entry name" value="Ribosomal_L13"/>
    <property type="match status" value="1"/>
</dbReference>
<comment type="function">
    <text evidence="4">This protein is one of the early assembly proteins of the 50S ribosomal subunit, although it is not seen to bind rRNA by itself. It is important during the early stages of 50S assembly.</text>
</comment>
<comment type="similarity">
    <text evidence="1 4">Belongs to the universal ribosomal protein uL13 family.</text>
</comment>
<dbReference type="EMBL" id="JSAN01000081">
    <property type="protein sequence ID" value="KIC71602.1"/>
    <property type="molecule type" value="Genomic_DNA"/>
</dbReference>
<dbReference type="Pfam" id="PF00572">
    <property type="entry name" value="Ribosomal_L13"/>
    <property type="match status" value="1"/>
</dbReference>
<reference evidence="5 6" key="1">
    <citation type="journal article" date="2014" name="Mol. Biol. Evol.">
        <title>Massive expansion of Ubiquitination-related gene families within the Chlamydiae.</title>
        <authorList>
            <person name="Domman D."/>
            <person name="Collingro A."/>
            <person name="Lagkouvardos I."/>
            <person name="Gehre L."/>
            <person name="Weinmaier T."/>
            <person name="Rattei T."/>
            <person name="Subtil A."/>
            <person name="Horn M."/>
        </authorList>
    </citation>
    <scope>NUCLEOTIDE SEQUENCE [LARGE SCALE GENOMIC DNA]</scope>
    <source>
        <strain evidence="5 6">EI2</strain>
    </source>
</reference>
<dbReference type="Proteomes" id="UP000031465">
    <property type="component" value="Unassembled WGS sequence"/>
</dbReference>
<evidence type="ECO:0000256" key="3">
    <source>
        <dbReference type="ARBA" id="ARBA00023274"/>
    </source>
</evidence>
<dbReference type="PANTHER" id="PTHR11545:SF2">
    <property type="entry name" value="LARGE RIBOSOMAL SUBUNIT PROTEIN UL13M"/>
    <property type="match status" value="1"/>
</dbReference>
<dbReference type="GO" id="GO:0022625">
    <property type="term" value="C:cytosolic large ribosomal subunit"/>
    <property type="evidence" value="ECO:0007669"/>
    <property type="project" value="TreeGrafter"/>
</dbReference>
<dbReference type="PANTHER" id="PTHR11545">
    <property type="entry name" value="RIBOSOMAL PROTEIN L13"/>
    <property type="match status" value="1"/>
</dbReference>
<sequence length="148" mass="17013">MRFENMQKTFTPNKNEIKLKWFVLDATGKTLGRLTSEIAKILRGKHKPTYTTYMDCGDGVIVVNADKVEVTGSKEAQKIYHYYTGSMSGLREIPYRTMKARKPEYIIEHAVKGMMPKTRLARQQIKKLRVFAGKEHDLAAQQPIHVNI</sequence>
<evidence type="ECO:0000256" key="1">
    <source>
        <dbReference type="ARBA" id="ARBA00006227"/>
    </source>
</evidence>
<proteinExistence type="inferred from homology"/>
<dbReference type="HAMAP" id="MF_01366">
    <property type="entry name" value="Ribosomal_uL13"/>
    <property type="match status" value="1"/>
</dbReference>
<dbReference type="PIRSF" id="PIRSF002181">
    <property type="entry name" value="Ribosomal_L13"/>
    <property type="match status" value="1"/>
</dbReference>
<dbReference type="GO" id="GO:0003735">
    <property type="term" value="F:structural constituent of ribosome"/>
    <property type="evidence" value="ECO:0007669"/>
    <property type="project" value="InterPro"/>
</dbReference>
<gene>
    <name evidence="4 5" type="primary">rplM</name>
    <name evidence="5" type="ORF">DB44_DI00070</name>
</gene>
<comment type="subunit">
    <text evidence="4">Part of the 50S ribosomal subunit.</text>
</comment>
<name>A0A0C1JWL4_9BACT</name>
<keyword evidence="3 4" id="KW-0687">Ribonucleoprotein</keyword>
<dbReference type="AlphaFoldDB" id="A0A0C1JWL4"/>
<evidence type="ECO:0000256" key="2">
    <source>
        <dbReference type="ARBA" id="ARBA00022980"/>
    </source>
</evidence>
<keyword evidence="2 4" id="KW-0689">Ribosomal protein</keyword>
<comment type="caution">
    <text evidence="5">The sequence shown here is derived from an EMBL/GenBank/DDBJ whole genome shotgun (WGS) entry which is preliminary data.</text>
</comment>
<dbReference type="PATRIC" id="fig|362787.3.peg.1298"/>
<dbReference type="NCBIfam" id="TIGR01066">
    <property type="entry name" value="rplM_bact"/>
    <property type="match status" value="1"/>
</dbReference>
<dbReference type="GO" id="GO:0006412">
    <property type="term" value="P:translation"/>
    <property type="evidence" value="ECO:0007669"/>
    <property type="project" value="UniProtKB-UniRule"/>
</dbReference>